<keyword evidence="1" id="KW-0812">Transmembrane</keyword>
<feature type="transmembrane region" description="Helical" evidence="1">
    <location>
        <begin position="88"/>
        <end position="107"/>
    </location>
</feature>
<name>A0ABY4HIJ8_9BACI</name>
<reference evidence="2" key="1">
    <citation type="submission" date="2022-04" db="EMBL/GenBank/DDBJ databases">
        <title>Halobacillus sp. isolated from saltern.</title>
        <authorList>
            <person name="Won M."/>
            <person name="Lee C.-M."/>
            <person name="Woen H.-Y."/>
            <person name="Kwon S.-W."/>
        </authorList>
    </citation>
    <scope>NUCLEOTIDE SEQUENCE</scope>
    <source>
        <strain evidence="2">SSHM10-5</strain>
    </source>
</reference>
<gene>
    <name evidence="2" type="ORF">MUO15_07200</name>
</gene>
<evidence type="ECO:0000256" key="1">
    <source>
        <dbReference type="SAM" id="Phobius"/>
    </source>
</evidence>
<dbReference type="RefSeq" id="WP_245034773.1">
    <property type="nucleotide sequence ID" value="NZ_CP095075.1"/>
</dbReference>
<dbReference type="Proteomes" id="UP000830326">
    <property type="component" value="Chromosome"/>
</dbReference>
<keyword evidence="1" id="KW-0472">Membrane</keyword>
<keyword evidence="3" id="KW-1185">Reference proteome</keyword>
<proteinExistence type="predicted"/>
<evidence type="ECO:0000313" key="3">
    <source>
        <dbReference type="Proteomes" id="UP000830326"/>
    </source>
</evidence>
<sequence length="168" mass="19397">MKGKRILFYLSEILIIFGILFVYNYLSLGNYGTPFGINLEEMDNRVIIEEYDWKGNVSNQFQLDESRLDNPKESIVTVEVLEYQFKGTFAAVVSLVLSLLSSFYIKVISDKLNIPLRSGHISAKWSRIFLILILGIYIAVSIMTVLKYNDLIIESENLLNELEPYLRK</sequence>
<keyword evidence="1" id="KW-1133">Transmembrane helix</keyword>
<evidence type="ECO:0000313" key="2">
    <source>
        <dbReference type="EMBL" id="UOR13265.1"/>
    </source>
</evidence>
<protein>
    <submittedName>
        <fullName evidence="2">Uncharacterized protein</fullName>
    </submittedName>
</protein>
<feature type="transmembrane region" description="Helical" evidence="1">
    <location>
        <begin position="7"/>
        <end position="26"/>
    </location>
</feature>
<feature type="transmembrane region" description="Helical" evidence="1">
    <location>
        <begin position="128"/>
        <end position="148"/>
    </location>
</feature>
<organism evidence="2 3">
    <name type="scientific">Halobacillus amylolyticus</name>
    <dbReference type="NCBI Taxonomy" id="2932259"/>
    <lineage>
        <taxon>Bacteria</taxon>
        <taxon>Bacillati</taxon>
        <taxon>Bacillota</taxon>
        <taxon>Bacilli</taxon>
        <taxon>Bacillales</taxon>
        <taxon>Bacillaceae</taxon>
        <taxon>Halobacillus</taxon>
    </lineage>
</organism>
<accession>A0ABY4HIJ8</accession>
<dbReference type="EMBL" id="CP095075">
    <property type="protein sequence ID" value="UOR13265.1"/>
    <property type="molecule type" value="Genomic_DNA"/>
</dbReference>